<accession>A0A8B2NRN4</accession>
<dbReference type="GO" id="GO:0006099">
    <property type="term" value="P:tricarboxylic acid cycle"/>
    <property type="evidence" value="ECO:0007669"/>
    <property type="project" value="TreeGrafter"/>
</dbReference>
<organism evidence="4 5">
    <name type="scientific">Acuticoccus sediminis</name>
    <dbReference type="NCBI Taxonomy" id="2184697"/>
    <lineage>
        <taxon>Bacteria</taxon>
        <taxon>Pseudomonadati</taxon>
        <taxon>Pseudomonadota</taxon>
        <taxon>Alphaproteobacteria</taxon>
        <taxon>Hyphomicrobiales</taxon>
        <taxon>Amorphaceae</taxon>
        <taxon>Acuticoccus</taxon>
    </lineage>
</organism>
<dbReference type="SUPFAM" id="SSF109910">
    <property type="entry name" value="YgfY-like"/>
    <property type="match status" value="1"/>
</dbReference>
<evidence type="ECO:0000256" key="1">
    <source>
        <dbReference type="ARBA" id="ARBA00008571"/>
    </source>
</evidence>
<dbReference type="PANTHER" id="PTHR12469">
    <property type="entry name" value="PROTEIN EMI5 HOMOLOG, MITOCHONDRIAL"/>
    <property type="match status" value="1"/>
</dbReference>
<keyword evidence="3" id="KW-0143">Chaperone</keyword>
<name>A0A8B2NRN4_9HYPH</name>
<evidence type="ECO:0000256" key="3">
    <source>
        <dbReference type="ARBA" id="ARBA00023186"/>
    </source>
</evidence>
<protein>
    <recommendedName>
        <fullName evidence="2">FAD assembly factor SdhE</fullName>
    </recommendedName>
</protein>
<evidence type="ECO:0000313" key="4">
    <source>
        <dbReference type="EMBL" id="RAI00013.1"/>
    </source>
</evidence>
<dbReference type="Proteomes" id="UP000249590">
    <property type="component" value="Unassembled WGS sequence"/>
</dbReference>
<comment type="caution">
    <text evidence="4">The sequence shown here is derived from an EMBL/GenBank/DDBJ whole genome shotgun (WGS) entry which is preliminary data.</text>
</comment>
<sequence>MSGTTRSSAGLDPRKKRLLFHTWHRGTREMDLLLGRFADATIEDWTDEDVAEMEALMSVPDPELYAWITEQSDIPENHQSAVLYRVIAFHKAG</sequence>
<dbReference type="OrthoDB" id="9807264at2"/>
<dbReference type="Pfam" id="PF03937">
    <property type="entry name" value="Sdh5"/>
    <property type="match status" value="1"/>
</dbReference>
<dbReference type="AlphaFoldDB" id="A0A8B2NRN4"/>
<dbReference type="InterPro" id="IPR036714">
    <property type="entry name" value="SDH_sf"/>
</dbReference>
<dbReference type="PANTHER" id="PTHR12469:SF2">
    <property type="entry name" value="SUCCINATE DEHYDROGENASE ASSEMBLY FACTOR 2, MITOCHONDRIAL"/>
    <property type="match status" value="1"/>
</dbReference>
<evidence type="ECO:0000313" key="5">
    <source>
        <dbReference type="Proteomes" id="UP000249590"/>
    </source>
</evidence>
<dbReference type="EMBL" id="QHHQ01000004">
    <property type="protein sequence ID" value="RAI00013.1"/>
    <property type="molecule type" value="Genomic_DNA"/>
</dbReference>
<evidence type="ECO:0000256" key="2">
    <source>
        <dbReference type="ARBA" id="ARBA00019418"/>
    </source>
</evidence>
<gene>
    <name evidence="4" type="ORF">DLJ53_19985</name>
</gene>
<dbReference type="InterPro" id="IPR005631">
    <property type="entry name" value="SDH"/>
</dbReference>
<dbReference type="RefSeq" id="WP_111348496.1">
    <property type="nucleotide sequence ID" value="NZ_JAIWKD010000007.1"/>
</dbReference>
<reference evidence="4 5" key="1">
    <citation type="submission" date="2018-05" db="EMBL/GenBank/DDBJ databases">
        <title>Acuticoccus sediminis sp. nov., isolated from deep-sea sediment of Indian Ocean.</title>
        <authorList>
            <person name="Liu X."/>
            <person name="Lai Q."/>
            <person name="Du Y."/>
            <person name="Sun F."/>
            <person name="Zhang X."/>
            <person name="Wang S."/>
            <person name="Shao Z."/>
        </authorList>
    </citation>
    <scope>NUCLEOTIDE SEQUENCE [LARGE SCALE GENOMIC DNA]</scope>
    <source>
        <strain evidence="4 5">PTG4-2</strain>
    </source>
</reference>
<keyword evidence="5" id="KW-1185">Reference proteome</keyword>
<proteinExistence type="inferred from homology"/>
<dbReference type="Gene3D" id="1.10.150.250">
    <property type="entry name" value="Flavinator of succinate dehydrogenase"/>
    <property type="match status" value="1"/>
</dbReference>
<comment type="similarity">
    <text evidence="1">Belongs to the SdhE FAD assembly factor family.</text>
</comment>